<comment type="caution">
    <text evidence="1">The sequence shown here is derived from an EMBL/GenBank/DDBJ whole genome shotgun (WGS) entry which is preliminary data.</text>
</comment>
<proteinExistence type="predicted"/>
<reference evidence="1" key="1">
    <citation type="submission" date="2016-08" db="EMBL/GenBank/DDBJ databases">
        <authorList>
            <person name="Ngugi D.K."/>
            <person name="Miyake S."/>
            <person name="Stingl U."/>
        </authorList>
    </citation>
    <scope>NUCLEOTIDE SEQUENCE</scope>
    <source>
        <strain evidence="1">SCG-B11WGA-EpuloA1</strain>
    </source>
</reference>
<organism evidence="1 2">
    <name type="scientific">Candidatus Epulonipiscium fishelsonii</name>
    <dbReference type="NCBI Taxonomy" id="77094"/>
    <lineage>
        <taxon>Bacteria</taxon>
        <taxon>Bacillati</taxon>
        <taxon>Bacillota</taxon>
        <taxon>Clostridia</taxon>
        <taxon>Lachnospirales</taxon>
        <taxon>Lachnospiraceae</taxon>
        <taxon>Candidatus Epulonipiscium</taxon>
    </lineage>
</organism>
<accession>A0ACC8XET8</accession>
<sequence length="181" mass="20124">MAELVTKRYAKALFDVAEEKNTLEAFEQEAIKISEILKKNIGFIQILGHPNIIQEEKIKLVEEAFDGNASNELVGLLVLLVKKNRENYMIEILDEFVNMAKVAQGFLQATVTSAIPLQQEQLSKIKSNIENNTSKKIELNAVVDESIIGGMIIQVGDKVIDGSIKGKMQALKSELNNLRLA</sequence>
<gene>
    <name evidence="1" type="ORF">AN396_00645</name>
</gene>
<dbReference type="Proteomes" id="UP000188605">
    <property type="component" value="Unassembled WGS sequence"/>
</dbReference>
<dbReference type="EMBL" id="LJDB01000033">
    <property type="protein sequence ID" value="ONI41575.1"/>
    <property type="molecule type" value="Genomic_DNA"/>
</dbReference>
<keyword evidence="2" id="KW-1185">Reference proteome</keyword>
<evidence type="ECO:0000313" key="2">
    <source>
        <dbReference type="Proteomes" id="UP000188605"/>
    </source>
</evidence>
<evidence type="ECO:0000313" key="1">
    <source>
        <dbReference type="EMBL" id="ONI41575.1"/>
    </source>
</evidence>
<name>A0ACC8XET8_9FIRM</name>
<protein>
    <submittedName>
        <fullName evidence="1">ATP synthase F1 subunit delta</fullName>
    </submittedName>
</protein>